<comment type="similarity">
    <text evidence="1">Belongs to the methyltransferase superfamily. LaeA methyltransferase family.</text>
</comment>
<dbReference type="Proteomes" id="UP000076874">
    <property type="component" value="Unassembled WGS sequence"/>
</dbReference>
<feature type="compositionally biased region" description="Low complexity" evidence="2">
    <location>
        <begin position="364"/>
        <end position="377"/>
    </location>
</feature>
<gene>
    <name evidence="3" type="ORF">SPI_04734</name>
</gene>
<dbReference type="SUPFAM" id="SSF53335">
    <property type="entry name" value="S-adenosyl-L-methionine-dependent methyltransferases"/>
    <property type="match status" value="1"/>
</dbReference>
<dbReference type="Gene3D" id="3.40.50.150">
    <property type="entry name" value="Vaccinia Virus protein VP39"/>
    <property type="match status" value="1"/>
</dbReference>
<dbReference type="PANTHER" id="PTHR43591:SF14">
    <property type="entry name" value="METHYLTRANSFERASE"/>
    <property type="match status" value="1"/>
</dbReference>
<comment type="caution">
    <text evidence="3">The sequence shown here is derived from an EMBL/GenBank/DDBJ whole genome shotgun (WGS) entry which is preliminary data.</text>
</comment>
<dbReference type="STRING" id="1081102.A0A167USX1"/>
<dbReference type="PANTHER" id="PTHR43591">
    <property type="entry name" value="METHYLTRANSFERASE"/>
    <property type="match status" value="1"/>
</dbReference>
<accession>A0A167USX1</accession>
<reference evidence="3 4" key="1">
    <citation type="journal article" date="2016" name="Genome Biol. Evol.">
        <title>Divergent and convergent evolution of fungal pathogenicity.</title>
        <authorList>
            <person name="Shang Y."/>
            <person name="Xiao G."/>
            <person name="Zheng P."/>
            <person name="Cen K."/>
            <person name="Zhan S."/>
            <person name="Wang C."/>
        </authorList>
    </citation>
    <scope>NUCLEOTIDE SEQUENCE [LARGE SCALE GENOMIC DNA]</scope>
    <source>
        <strain evidence="3 4">RCEF 264</strain>
    </source>
</reference>
<name>A0A167USX1_9HYPO</name>
<protein>
    <submittedName>
        <fullName evidence="3">Tam domain protein</fullName>
    </submittedName>
</protein>
<dbReference type="AlphaFoldDB" id="A0A167USX1"/>
<evidence type="ECO:0000256" key="1">
    <source>
        <dbReference type="ARBA" id="ARBA00038158"/>
    </source>
</evidence>
<feature type="region of interest" description="Disordered" evidence="2">
    <location>
        <begin position="343"/>
        <end position="377"/>
    </location>
</feature>
<organism evidence="3 4">
    <name type="scientific">Niveomyces insectorum RCEF 264</name>
    <dbReference type="NCBI Taxonomy" id="1081102"/>
    <lineage>
        <taxon>Eukaryota</taxon>
        <taxon>Fungi</taxon>
        <taxon>Dikarya</taxon>
        <taxon>Ascomycota</taxon>
        <taxon>Pezizomycotina</taxon>
        <taxon>Sordariomycetes</taxon>
        <taxon>Hypocreomycetidae</taxon>
        <taxon>Hypocreales</taxon>
        <taxon>Cordycipitaceae</taxon>
        <taxon>Niveomyces</taxon>
    </lineage>
</organism>
<proteinExistence type="inferred from homology"/>
<evidence type="ECO:0000313" key="4">
    <source>
        <dbReference type="Proteomes" id="UP000076874"/>
    </source>
</evidence>
<evidence type="ECO:0000256" key="2">
    <source>
        <dbReference type="SAM" id="MobiDB-lite"/>
    </source>
</evidence>
<dbReference type="Pfam" id="PF13489">
    <property type="entry name" value="Methyltransf_23"/>
    <property type="match status" value="1"/>
</dbReference>
<dbReference type="EMBL" id="AZHD01000007">
    <property type="protein sequence ID" value="OAA61875.1"/>
    <property type="molecule type" value="Genomic_DNA"/>
</dbReference>
<evidence type="ECO:0000313" key="3">
    <source>
        <dbReference type="EMBL" id="OAA61875.1"/>
    </source>
</evidence>
<sequence length="377" mass="41906">MNPPEDAADRANDNNNYDFTFHTLLDDSARIEVDPDPIDDARLDGVSLTESIYNYHHENGRTYHAYRAGSYYFPNDQIEVERLDNQHEIIKLLMDGRNYLAPWSKEHPPTKVLDVATGTGRWAVEVGDEFPTAEVIGIDLSPIQPTLVPPNVSFFVEDATEDWHEDDLDYVHTRFTTGCWADMAQDVVAKAFARLVPGGWLECQEVQDLVYSDDGSLPDDAPLLAWCRDIVAAGERARRPLTAAPYLRAALEAAGFVDVQERVYKLPVNAWPRDPRLKRLGALWQRNLQSGLQAFSYGYMHRVLGRTKEAIEVSLVDVRKDVANLQIHAYSKFYVVWGRKPAAGERRRGGSGGGGGDGDGCGGSSSSATPTPTPTIQ</sequence>
<dbReference type="GO" id="GO:0008168">
    <property type="term" value="F:methyltransferase activity"/>
    <property type="evidence" value="ECO:0007669"/>
    <property type="project" value="TreeGrafter"/>
</dbReference>
<feature type="compositionally biased region" description="Gly residues" evidence="2">
    <location>
        <begin position="350"/>
        <end position="363"/>
    </location>
</feature>
<dbReference type="InterPro" id="IPR029063">
    <property type="entry name" value="SAM-dependent_MTases_sf"/>
</dbReference>
<dbReference type="OrthoDB" id="2013972at2759"/>
<dbReference type="CDD" id="cd02440">
    <property type="entry name" value="AdoMet_MTases"/>
    <property type="match status" value="1"/>
</dbReference>
<keyword evidence="4" id="KW-1185">Reference proteome</keyword>